<evidence type="ECO:0000313" key="2">
    <source>
        <dbReference type="EMBL" id="CAA9544282.1"/>
    </source>
</evidence>
<proteinExistence type="predicted"/>
<name>A0A6J4U935_9ACTN</name>
<feature type="region of interest" description="Disordered" evidence="1">
    <location>
        <begin position="1"/>
        <end position="60"/>
    </location>
</feature>
<gene>
    <name evidence="2" type="ORF">AVDCRST_MAG79-2141</name>
</gene>
<feature type="compositionally biased region" description="Low complexity" evidence="1">
    <location>
        <begin position="33"/>
        <end position="60"/>
    </location>
</feature>
<protein>
    <submittedName>
        <fullName evidence="2">Uncharacterized protein</fullName>
    </submittedName>
</protein>
<accession>A0A6J4U935</accession>
<organism evidence="2">
    <name type="scientific">uncultured Thermoleophilia bacterium</name>
    <dbReference type="NCBI Taxonomy" id="1497501"/>
    <lineage>
        <taxon>Bacteria</taxon>
        <taxon>Bacillati</taxon>
        <taxon>Actinomycetota</taxon>
        <taxon>Thermoleophilia</taxon>
        <taxon>environmental samples</taxon>
    </lineage>
</organism>
<dbReference type="EMBL" id="CADCWC010000319">
    <property type="protein sequence ID" value="CAA9544282.1"/>
    <property type="molecule type" value="Genomic_DNA"/>
</dbReference>
<evidence type="ECO:0000256" key="1">
    <source>
        <dbReference type="SAM" id="MobiDB-lite"/>
    </source>
</evidence>
<sequence>MQESHRTPHCGSGVGRSCPRVGITTSTIRTCTEARTAPATRGTAGSTATSSCSSAMPPPE</sequence>
<reference evidence="2" key="1">
    <citation type="submission" date="2020-02" db="EMBL/GenBank/DDBJ databases">
        <authorList>
            <person name="Meier V. D."/>
        </authorList>
    </citation>
    <scope>NUCLEOTIDE SEQUENCE</scope>
    <source>
        <strain evidence="2">AVDCRST_MAG79</strain>
    </source>
</reference>
<dbReference type="AlphaFoldDB" id="A0A6J4U935"/>